<sequence>MPIITHLESHNFHLLSLLEVRQYLRIKQHLLVLFLGRNRQQHIPKKHMEILLVQLLPYLQRNVLLLRRMMDPPFKDIMAKAPLKVVHRSGLFQW</sequence>
<dbReference type="KEGG" id="dosa:Os06g0606900"/>
<dbReference type="Proteomes" id="UP000000763">
    <property type="component" value="Chromosome 6"/>
</dbReference>
<gene>
    <name evidence="1" type="ordered locus">Os06g0606900</name>
</gene>
<organism evidence="1 2">
    <name type="scientific">Oryza sativa subsp. japonica</name>
    <name type="common">Rice</name>
    <dbReference type="NCBI Taxonomy" id="39947"/>
    <lineage>
        <taxon>Eukaryota</taxon>
        <taxon>Viridiplantae</taxon>
        <taxon>Streptophyta</taxon>
        <taxon>Embryophyta</taxon>
        <taxon>Tracheophyta</taxon>
        <taxon>Spermatophyta</taxon>
        <taxon>Magnoliopsida</taxon>
        <taxon>Liliopsida</taxon>
        <taxon>Poales</taxon>
        <taxon>Poaceae</taxon>
        <taxon>BOP clade</taxon>
        <taxon>Oryzoideae</taxon>
        <taxon>Oryzeae</taxon>
        <taxon>Oryzinae</taxon>
        <taxon>Oryza</taxon>
        <taxon>Oryza sativa</taxon>
    </lineage>
</organism>
<protein>
    <submittedName>
        <fullName evidence="1">Os06g0606900 protein</fullName>
    </submittedName>
</protein>
<reference evidence="1 2" key="1">
    <citation type="journal article" date="2005" name="Nature">
        <title>The map-based sequence of the rice genome.</title>
        <authorList>
            <consortium name="International rice genome sequencing project (IRGSP)"/>
            <person name="Matsumoto T."/>
            <person name="Wu J."/>
            <person name="Kanamori H."/>
            <person name="Katayose Y."/>
            <person name="Fujisawa M."/>
            <person name="Namiki N."/>
            <person name="Mizuno H."/>
            <person name="Yamamoto K."/>
            <person name="Antonio B.A."/>
            <person name="Baba T."/>
            <person name="Sakata K."/>
            <person name="Nagamura Y."/>
            <person name="Aoki H."/>
            <person name="Arikawa K."/>
            <person name="Arita K."/>
            <person name="Bito T."/>
            <person name="Chiden Y."/>
            <person name="Fujitsuka N."/>
            <person name="Fukunaka R."/>
            <person name="Hamada M."/>
            <person name="Harada C."/>
            <person name="Hayashi A."/>
            <person name="Hijishita S."/>
            <person name="Honda M."/>
            <person name="Hosokawa S."/>
            <person name="Ichikawa Y."/>
            <person name="Idonuma A."/>
            <person name="Iijima M."/>
            <person name="Ikeda M."/>
            <person name="Ikeno M."/>
            <person name="Ito K."/>
            <person name="Ito S."/>
            <person name="Ito T."/>
            <person name="Ito Y."/>
            <person name="Ito Y."/>
            <person name="Iwabuchi A."/>
            <person name="Kamiya K."/>
            <person name="Karasawa W."/>
            <person name="Kurita K."/>
            <person name="Katagiri S."/>
            <person name="Kikuta A."/>
            <person name="Kobayashi H."/>
            <person name="Kobayashi N."/>
            <person name="Machita K."/>
            <person name="Maehara T."/>
            <person name="Masukawa M."/>
            <person name="Mizubayashi T."/>
            <person name="Mukai Y."/>
            <person name="Nagasaki H."/>
            <person name="Nagata Y."/>
            <person name="Naito S."/>
            <person name="Nakashima M."/>
            <person name="Nakama Y."/>
            <person name="Nakamichi Y."/>
            <person name="Nakamura M."/>
            <person name="Meguro A."/>
            <person name="Negishi M."/>
            <person name="Ohta I."/>
            <person name="Ohta T."/>
            <person name="Okamoto M."/>
            <person name="Ono N."/>
            <person name="Saji S."/>
            <person name="Sakaguchi M."/>
            <person name="Sakai K."/>
            <person name="Shibata M."/>
            <person name="Shimokawa T."/>
            <person name="Song J."/>
            <person name="Takazaki Y."/>
            <person name="Terasawa K."/>
            <person name="Tsugane M."/>
            <person name="Tsuji K."/>
            <person name="Ueda S."/>
            <person name="Waki K."/>
            <person name="Yamagata H."/>
            <person name="Yamamoto M."/>
            <person name="Yamamoto S."/>
            <person name="Yamane H."/>
            <person name="Yoshiki S."/>
            <person name="Yoshihara R."/>
            <person name="Yukawa K."/>
            <person name="Zhong H."/>
            <person name="Yano M."/>
            <person name="Yuan Q."/>
            <person name="Ouyang S."/>
            <person name="Liu J."/>
            <person name="Jones K.M."/>
            <person name="Gansberger K."/>
            <person name="Moffat K."/>
            <person name="Hill J."/>
            <person name="Bera J."/>
            <person name="Fadrosh D."/>
            <person name="Jin S."/>
            <person name="Johri S."/>
            <person name="Kim M."/>
            <person name="Overton L."/>
            <person name="Reardon M."/>
            <person name="Tsitrin T."/>
            <person name="Vuong H."/>
            <person name="Weaver B."/>
            <person name="Ciecko A."/>
            <person name="Tallon L."/>
            <person name="Jackson J."/>
            <person name="Pai G."/>
            <person name="Aken S.V."/>
            <person name="Utterback T."/>
            <person name="Reidmuller S."/>
            <person name="Feldblyum T."/>
            <person name="Hsiao J."/>
            <person name="Zismann V."/>
            <person name="Iobst S."/>
            <person name="de Vazeille A.R."/>
            <person name="Buell C.R."/>
            <person name="Ying K."/>
            <person name="Li Y."/>
            <person name="Lu T."/>
            <person name="Huang Y."/>
            <person name="Zhao Q."/>
            <person name="Feng Q."/>
            <person name="Zhang L."/>
            <person name="Zhu J."/>
            <person name="Weng Q."/>
            <person name="Mu J."/>
            <person name="Lu Y."/>
            <person name="Fan D."/>
            <person name="Liu Y."/>
            <person name="Guan J."/>
            <person name="Zhang Y."/>
            <person name="Yu S."/>
            <person name="Liu X."/>
            <person name="Zhang Y."/>
            <person name="Hong G."/>
            <person name="Han B."/>
            <person name="Choisne N."/>
            <person name="Demange N."/>
            <person name="Orjeda G."/>
            <person name="Samain S."/>
            <person name="Cattolico L."/>
            <person name="Pelletier E."/>
            <person name="Couloux A."/>
            <person name="Segurens B."/>
            <person name="Wincker P."/>
            <person name="D'Hont A."/>
            <person name="Scarpelli C."/>
            <person name="Weissenbach J."/>
            <person name="Salanoubat M."/>
            <person name="Quetier F."/>
            <person name="Yu Y."/>
            <person name="Kim H.R."/>
            <person name="Rambo T."/>
            <person name="Currie J."/>
            <person name="Collura K."/>
            <person name="Luo M."/>
            <person name="Yang T."/>
            <person name="Ammiraju J.S.S."/>
            <person name="Engler F."/>
            <person name="Soderlund C."/>
            <person name="Wing R.A."/>
            <person name="Palmer L.E."/>
            <person name="de la Bastide M."/>
            <person name="Spiegel L."/>
            <person name="Nascimento L."/>
            <person name="Zutavern T."/>
            <person name="O'Shaughnessy A."/>
            <person name="Dike S."/>
            <person name="Dedhia N."/>
            <person name="Preston R."/>
            <person name="Balija V."/>
            <person name="McCombie W.R."/>
            <person name="Chow T."/>
            <person name="Chen H."/>
            <person name="Chung M."/>
            <person name="Chen C."/>
            <person name="Shaw J."/>
            <person name="Wu H."/>
            <person name="Hsiao K."/>
            <person name="Chao Y."/>
            <person name="Chu M."/>
            <person name="Cheng C."/>
            <person name="Hour A."/>
            <person name="Lee P."/>
            <person name="Lin S."/>
            <person name="Lin Y."/>
            <person name="Liou J."/>
            <person name="Liu S."/>
            <person name="Hsing Y."/>
            <person name="Raghuvanshi S."/>
            <person name="Mohanty A."/>
            <person name="Bharti A.K."/>
            <person name="Gaur A."/>
            <person name="Gupta V."/>
            <person name="Kumar D."/>
            <person name="Ravi V."/>
            <person name="Vij S."/>
            <person name="Kapur A."/>
            <person name="Khurana P."/>
            <person name="Khurana P."/>
            <person name="Khurana J.P."/>
            <person name="Tyagi A.K."/>
            <person name="Gaikwad K."/>
            <person name="Singh A."/>
            <person name="Dalal V."/>
            <person name="Srivastava S."/>
            <person name="Dixit A."/>
            <person name="Pal A.K."/>
            <person name="Ghazi I.A."/>
            <person name="Yadav M."/>
            <person name="Pandit A."/>
            <person name="Bhargava A."/>
            <person name="Sureshbabu K."/>
            <person name="Batra K."/>
            <person name="Sharma T.R."/>
            <person name="Mohapatra T."/>
            <person name="Singh N.K."/>
            <person name="Messing J."/>
            <person name="Nelson A.B."/>
            <person name="Fuks G."/>
            <person name="Kavchok S."/>
            <person name="Keizer G."/>
            <person name="Linton E."/>
            <person name="Llaca V."/>
            <person name="Song R."/>
            <person name="Tanyolac B."/>
            <person name="Young S."/>
            <person name="Ho-Il K."/>
            <person name="Hahn J.H."/>
            <person name="Sangsakoo G."/>
            <person name="Vanavichit A."/>
            <person name="de Mattos Luiz.A.T."/>
            <person name="Zimmer P.D."/>
            <person name="Malone G."/>
            <person name="Dellagostin O."/>
            <person name="de Oliveira A.C."/>
            <person name="Bevan M."/>
            <person name="Bancroft I."/>
            <person name="Minx P."/>
            <person name="Cordum H."/>
            <person name="Wilson R."/>
            <person name="Cheng Z."/>
            <person name="Jin W."/>
            <person name="Jiang J."/>
            <person name="Leong S.A."/>
            <person name="Iwama H."/>
            <person name="Gojobori T."/>
            <person name="Itoh T."/>
            <person name="Niimura Y."/>
            <person name="Fujii Y."/>
            <person name="Habara T."/>
            <person name="Sakai H."/>
            <person name="Sato Y."/>
            <person name="Wilson G."/>
            <person name="Kumar K."/>
            <person name="McCouch S."/>
            <person name="Juretic N."/>
            <person name="Hoen D."/>
            <person name="Wright S."/>
            <person name="Bruskiewich R."/>
            <person name="Bureau T."/>
            <person name="Miyao A."/>
            <person name="Hirochika H."/>
            <person name="Nishikawa T."/>
            <person name="Kadowaki K."/>
            <person name="Sugiura M."/>
            <person name="Burr B."/>
            <person name="Sasaki T."/>
        </authorList>
    </citation>
    <scope>NUCLEOTIDE SEQUENCE [LARGE SCALE GENOMIC DNA]</scope>
    <source>
        <strain evidence="2">cv. Nipponbare</strain>
    </source>
</reference>
<accession>Q0DB32</accession>
<dbReference type="AlphaFoldDB" id="Q0DB32"/>
<reference evidence="2" key="2">
    <citation type="journal article" date="2008" name="Nucleic Acids Res.">
        <title>The rice annotation project database (RAP-DB): 2008 update.</title>
        <authorList>
            <consortium name="The rice annotation project (RAP)"/>
        </authorList>
    </citation>
    <scope>GENOME REANNOTATION</scope>
    <source>
        <strain evidence="2">cv. Nipponbare</strain>
    </source>
</reference>
<proteinExistence type="predicted"/>
<dbReference type="EMBL" id="AP008212">
    <property type="protein sequence ID" value="BAF19941.1"/>
    <property type="molecule type" value="Genomic_DNA"/>
</dbReference>
<name>Q0DB32_ORYSJ</name>
<evidence type="ECO:0000313" key="2">
    <source>
        <dbReference type="Proteomes" id="UP000000763"/>
    </source>
</evidence>
<evidence type="ECO:0000313" key="1">
    <source>
        <dbReference type="EMBL" id="BAF19941.1"/>
    </source>
</evidence>